<proteinExistence type="predicted"/>
<keyword evidence="2" id="KW-1185">Reference proteome</keyword>
<name>A0ABP7ZWI6_9MICO</name>
<gene>
    <name evidence="1" type="ORF">GCM10022287_12490</name>
</gene>
<evidence type="ECO:0000313" key="2">
    <source>
        <dbReference type="Proteomes" id="UP001501079"/>
    </source>
</evidence>
<sequence length="246" mass="26567">MNDTARPTLTVNWMFPDQLWLNGDRGNLMALDRLGEQLGFDVVLNRIEDVSQPIPADLAVFGSGDLDVLTALAADGEALRSFLASVRRIVVFGTTIALFTRTTARVTHPGFNGLGLLPADAVERPTDGHVYGDDFLIEYAPGTAHPVAAGIYVKTIAVTTDAGVEPFAKVLFGLDNTAKLTNTGFDGARHDKLVWTNLLGPAFVRNPWLARSLVEELLGPLPGDLEGEWDLEKASLDAVRKFIAAK</sequence>
<protein>
    <recommendedName>
        <fullName evidence="3">CobB/CobQ-like glutamine amidotransferase domain-containing protein</fullName>
    </recommendedName>
</protein>
<evidence type="ECO:0008006" key="3">
    <source>
        <dbReference type="Google" id="ProtNLM"/>
    </source>
</evidence>
<evidence type="ECO:0000313" key="1">
    <source>
        <dbReference type="EMBL" id="GAA4172116.1"/>
    </source>
</evidence>
<dbReference type="EMBL" id="BAABBW010000002">
    <property type="protein sequence ID" value="GAA4172116.1"/>
    <property type="molecule type" value="Genomic_DNA"/>
</dbReference>
<comment type="caution">
    <text evidence="1">The sequence shown here is derived from an EMBL/GenBank/DDBJ whole genome shotgun (WGS) entry which is preliminary data.</text>
</comment>
<dbReference type="Proteomes" id="UP001501079">
    <property type="component" value="Unassembled WGS sequence"/>
</dbReference>
<dbReference type="RefSeq" id="WP_344752429.1">
    <property type="nucleotide sequence ID" value="NZ_BAABBW010000002.1"/>
</dbReference>
<accession>A0ABP7ZWI6</accession>
<reference evidence="2" key="1">
    <citation type="journal article" date="2019" name="Int. J. Syst. Evol. Microbiol.">
        <title>The Global Catalogue of Microorganisms (GCM) 10K type strain sequencing project: providing services to taxonomists for standard genome sequencing and annotation.</title>
        <authorList>
            <consortium name="The Broad Institute Genomics Platform"/>
            <consortium name="The Broad Institute Genome Sequencing Center for Infectious Disease"/>
            <person name="Wu L."/>
            <person name="Ma J."/>
        </authorList>
    </citation>
    <scope>NUCLEOTIDE SEQUENCE [LARGE SCALE GENOMIC DNA]</scope>
    <source>
        <strain evidence="2">JCM 17591</strain>
    </source>
</reference>
<organism evidence="1 2">
    <name type="scientific">Gryllotalpicola koreensis</name>
    <dbReference type="NCBI Taxonomy" id="993086"/>
    <lineage>
        <taxon>Bacteria</taxon>
        <taxon>Bacillati</taxon>
        <taxon>Actinomycetota</taxon>
        <taxon>Actinomycetes</taxon>
        <taxon>Micrococcales</taxon>
        <taxon>Microbacteriaceae</taxon>
        <taxon>Gryllotalpicola</taxon>
    </lineage>
</organism>